<organism evidence="2">
    <name type="scientific">Brassica napus</name>
    <name type="common">Rape</name>
    <dbReference type="NCBI Taxonomy" id="3708"/>
    <lineage>
        <taxon>Eukaryota</taxon>
        <taxon>Viridiplantae</taxon>
        <taxon>Streptophyta</taxon>
        <taxon>Embryophyta</taxon>
        <taxon>Tracheophyta</taxon>
        <taxon>Spermatophyta</taxon>
        <taxon>Magnoliopsida</taxon>
        <taxon>eudicotyledons</taxon>
        <taxon>Gunneridae</taxon>
        <taxon>Pentapetalae</taxon>
        <taxon>rosids</taxon>
        <taxon>malvids</taxon>
        <taxon>Brassicales</taxon>
        <taxon>Brassicaceae</taxon>
        <taxon>Brassiceae</taxon>
        <taxon>Brassica</taxon>
    </lineage>
</organism>
<evidence type="ECO:0000313" key="4">
    <source>
        <dbReference type="Proteomes" id="UP000824890"/>
    </source>
</evidence>
<gene>
    <name evidence="2" type="ORF">DARMORV10_A06P28810.1</name>
    <name evidence="3" type="ORF">HID58_022831</name>
</gene>
<protein>
    <submittedName>
        <fullName evidence="2">(rape) hypothetical protein</fullName>
    </submittedName>
</protein>
<proteinExistence type="predicted"/>
<feature type="chain" id="PRO_5032456843" evidence="1">
    <location>
        <begin position="27"/>
        <end position="84"/>
    </location>
</feature>
<reference evidence="3 4" key="2">
    <citation type="submission" date="2021-05" db="EMBL/GenBank/DDBJ databases">
        <title>Genome Assembly of Synthetic Allotetraploid Brassica napus Reveals Homoeologous Exchanges between Subgenomes.</title>
        <authorList>
            <person name="Davis J.T."/>
        </authorList>
    </citation>
    <scope>NUCLEOTIDE SEQUENCE [LARGE SCALE GENOMIC DNA]</scope>
    <source>
        <strain evidence="4">cv. Da-Ae</strain>
        <tissue evidence="3">Seedling</tissue>
    </source>
</reference>
<dbReference type="Proteomes" id="UP000824890">
    <property type="component" value="Unassembled WGS sequence"/>
</dbReference>
<dbReference type="AlphaFoldDB" id="A0A816SP82"/>
<accession>A0A816SP82</accession>
<dbReference type="Proteomes" id="UP001295469">
    <property type="component" value="Chromosome A06"/>
</dbReference>
<dbReference type="EMBL" id="HG994360">
    <property type="protein sequence ID" value="CAF2087393.1"/>
    <property type="molecule type" value="Genomic_DNA"/>
</dbReference>
<evidence type="ECO:0000313" key="3">
    <source>
        <dbReference type="EMBL" id="KAH0922813.1"/>
    </source>
</evidence>
<dbReference type="EMBL" id="JAGKQM010000006">
    <property type="protein sequence ID" value="KAH0922813.1"/>
    <property type="molecule type" value="Genomic_DNA"/>
</dbReference>
<evidence type="ECO:0000313" key="2">
    <source>
        <dbReference type="EMBL" id="CAF2087393.1"/>
    </source>
</evidence>
<sequence>MKNAFQPSLIGLFMVTVLLFGVMTIAQKGISSRYSCALMHKPKNGCNRDICQAECTKERNGTAACIYPECGCFYHRNKNNKCLP</sequence>
<reference evidence="2" key="1">
    <citation type="submission" date="2021-01" db="EMBL/GenBank/DDBJ databases">
        <authorList>
            <consortium name="Genoscope - CEA"/>
            <person name="William W."/>
        </authorList>
    </citation>
    <scope>NUCLEOTIDE SEQUENCE</scope>
</reference>
<keyword evidence="1" id="KW-0732">Signal</keyword>
<dbReference type="Gramene" id="CDY00258">
    <property type="protein sequence ID" value="CDY00258"/>
    <property type="gene ID" value="GSBRNA2T00109812001"/>
</dbReference>
<evidence type="ECO:0000256" key="1">
    <source>
        <dbReference type="SAM" id="SignalP"/>
    </source>
</evidence>
<keyword evidence="4" id="KW-1185">Reference proteome</keyword>
<name>A0A816SP82_BRANA</name>
<feature type="signal peptide" evidence="1">
    <location>
        <begin position="1"/>
        <end position="26"/>
    </location>
</feature>